<evidence type="ECO:0000313" key="2">
    <source>
        <dbReference type="Proteomes" id="UP000828251"/>
    </source>
</evidence>
<dbReference type="OrthoDB" id="10571089at2759"/>
<protein>
    <submittedName>
        <fullName evidence="1">Uncharacterized protein</fullName>
    </submittedName>
</protein>
<name>A0A9D4AAC7_9ROSI</name>
<keyword evidence="2" id="KW-1185">Reference proteome</keyword>
<accession>A0A9D4AAC7</accession>
<evidence type="ECO:0000313" key="1">
    <source>
        <dbReference type="EMBL" id="KAH1106482.1"/>
    </source>
</evidence>
<comment type="caution">
    <text evidence="1">The sequence shown here is derived from an EMBL/GenBank/DDBJ whole genome shotgun (WGS) entry which is preliminary data.</text>
</comment>
<reference evidence="1 2" key="1">
    <citation type="journal article" date="2021" name="Plant Biotechnol. J.">
        <title>Multi-omics assisted identification of the key and species-specific regulatory components of drought-tolerant mechanisms in Gossypium stocksii.</title>
        <authorList>
            <person name="Yu D."/>
            <person name="Ke L."/>
            <person name="Zhang D."/>
            <person name="Wu Y."/>
            <person name="Sun Y."/>
            <person name="Mei J."/>
            <person name="Sun J."/>
            <person name="Sun Y."/>
        </authorList>
    </citation>
    <scope>NUCLEOTIDE SEQUENCE [LARGE SCALE GENOMIC DNA]</scope>
    <source>
        <strain evidence="2">cv. E1</strain>
        <tissue evidence="1">Leaf</tissue>
    </source>
</reference>
<dbReference type="AlphaFoldDB" id="A0A9D4AAC7"/>
<dbReference type="Proteomes" id="UP000828251">
    <property type="component" value="Unassembled WGS sequence"/>
</dbReference>
<sequence>MSRQVKSIIYYDGQICNVEFGVEESLGIVSGKNYKVAMQISCIVDPYKYELFDVISETHLETVISSHISSKNDVIELYVKFINVDESSPSSTTIATNTGTEAEAESPTTGLCCGFSGILQSGYYNIFETSMGRHSSISDISLKFRGQYQSGIRITQM</sequence>
<dbReference type="EMBL" id="JAIQCV010000004">
    <property type="protein sequence ID" value="KAH1106482.1"/>
    <property type="molecule type" value="Genomic_DNA"/>
</dbReference>
<proteinExistence type="predicted"/>
<organism evidence="1 2">
    <name type="scientific">Gossypium stocksii</name>
    <dbReference type="NCBI Taxonomy" id="47602"/>
    <lineage>
        <taxon>Eukaryota</taxon>
        <taxon>Viridiplantae</taxon>
        <taxon>Streptophyta</taxon>
        <taxon>Embryophyta</taxon>
        <taxon>Tracheophyta</taxon>
        <taxon>Spermatophyta</taxon>
        <taxon>Magnoliopsida</taxon>
        <taxon>eudicotyledons</taxon>
        <taxon>Gunneridae</taxon>
        <taxon>Pentapetalae</taxon>
        <taxon>rosids</taxon>
        <taxon>malvids</taxon>
        <taxon>Malvales</taxon>
        <taxon>Malvaceae</taxon>
        <taxon>Malvoideae</taxon>
        <taxon>Gossypium</taxon>
    </lineage>
</organism>
<gene>
    <name evidence="1" type="ORF">J1N35_010250</name>
</gene>